<evidence type="ECO:0000313" key="8">
    <source>
        <dbReference type="EMBL" id="RDI20048.1"/>
    </source>
</evidence>
<keyword evidence="5" id="KW-0234">DNA repair</keyword>
<dbReference type="GO" id="GO:0032259">
    <property type="term" value="P:methylation"/>
    <property type="evidence" value="ECO:0007669"/>
    <property type="project" value="UniProtKB-KW"/>
</dbReference>
<comment type="catalytic activity">
    <reaction evidence="6">
        <text>a 6-O-methyl-2'-deoxyguanosine in DNA + L-cysteinyl-[protein] = S-methyl-L-cysteinyl-[protein] + a 2'-deoxyguanosine in DNA</text>
        <dbReference type="Rhea" id="RHEA:24000"/>
        <dbReference type="Rhea" id="RHEA-COMP:10131"/>
        <dbReference type="Rhea" id="RHEA-COMP:10132"/>
        <dbReference type="Rhea" id="RHEA-COMP:11367"/>
        <dbReference type="Rhea" id="RHEA-COMP:11368"/>
        <dbReference type="ChEBI" id="CHEBI:29950"/>
        <dbReference type="ChEBI" id="CHEBI:82612"/>
        <dbReference type="ChEBI" id="CHEBI:85445"/>
        <dbReference type="ChEBI" id="CHEBI:85448"/>
        <dbReference type="EC" id="2.1.1.63"/>
    </reaction>
</comment>
<protein>
    <submittedName>
        <fullName evidence="8">Methylated-DNA-[protein]-cysteine S-methyltransferase</fullName>
    </submittedName>
</protein>
<evidence type="ECO:0000256" key="3">
    <source>
        <dbReference type="ARBA" id="ARBA00022679"/>
    </source>
</evidence>
<evidence type="ECO:0000256" key="4">
    <source>
        <dbReference type="ARBA" id="ARBA00022763"/>
    </source>
</evidence>
<gene>
    <name evidence="8" type="ORF">DFR41_11123</name>
</gene>
<sequence>MTGLIVFDTAIGHCGLAWGDAGLRSVLLPEADGSASGLRAHLLRRCPDASDALPPPDWVVQAVQGIRALLAGESRDLCELPLDERGVPDFHRRVYALARQIPPGQTRTYGELAEALGGKGRARAVGQALGHNPFAPVVPCHRVLGADGRPGGFSAPGGALLKLRMLAIEGARPWGSEPLFDER</sequence>
<dbReference type="SUPFAM" id="SSF53155">
    <property type="entry name" value="Methylated DNA-protein cysteine methyltransferase domain"/>
    <property type="match status" value="1"/>
</dbReference>
<comment type="caution">
    <text evidence="8">The sequence shown here is derived from an EMBL/GenBank/DDBJ whole genome shotgun (WGS) entry which is preliminary data.</text>
</comment>
<evidence type="ECO:0000313" key="9">
    <source>
        <dbReference type="Proteomes" id="UP000255265"/>
    </source>
</evidence>
<dbReference type="PANTHER" id="PTHR10815">
    <property type="entry name" value="METHYLATED-DNA--PROTEIN-CYSTEINE METHYLTRANSFERASE"/>
    <property type="match status" value="1"/>
</dbReference>
<dbReference type="Pfam" id="PF01035">
    <property type="entry name" value="DNA_binding_1"/>
    <property type="match status" value="1"/>
</dbReference>
<proteinExistence type="predicted"/>
<dbReference type="PANTHER" id="PTHR10815:SF5">
    <property type="entry name" value="METHYLATED-DNA--PROTEIN-CYSTEINE METHYLTRANSFERASE"/>
    <property type="match status" value="1"/>
</dbReference>
<dbReference type="SUPFAM" id="SSF46767">
    <property type="entry name" value="Methylated DNA-protein cysteine methyltransferase, C-terminal domain"/>
    <property type="match status" value="1"/>
</dbReference>
<dbReference type="GO" id="GO:0006281">
    <property type="term" value="P:DNA repair"/>
    <property type="evidence" value="ECO:0007669"/>
    <property type="project" value="UniProtKB-KW"/>
</dbReference>
<dbReference type="Gene3D" id="1.10.10.10">
    <property type="entry name" value="Winged helix-like DNA-binding domain superfamily/Winged helix DNA-binding domain"/>
    <property type="match status" value="1"/>
</dbReference>
<keyword evidence="2 8" id="KW-0489">Methyltransferase</keyword>
<comment type="catalytic activity">
    <reaction evidence="1">
        <text>a 4-O-methyl-thymidine in DNA + L-cysteinyl-[protein] = a thymidine in DNA + S-methyl-L-cysteinyl-[protein]</text>
        <dbReference type="Rhea" id="RHEA:53428"/>
        <dbReference type="Rhea" id="RHEA-COMP:10131"/>
        <dbReference type="Rhea" id="RHEA-COMP:10132"/>
        <dbReference type="Rhea" id="RHEA-COMP:13555"/>
        <dbReference type="Rhea" id="RHEA-COMP:13556"/>
        <dbReference type="ChEBI" id="CHEBI:29950"/>
        <dbReference type="ChEBI" id="CHEBI:82612"/>
        <dbReference type="ChEBI" id="CHEBI:137386"/>
        <dbReference type="ChEBI" id="CHEBI:137387"/>
        <dbReference type="EC" id="2.1.1.63"/>
    </reaction>
</comment>
<dbReference type="PROSITE" id="PS00374">
    <property type="entry name" value="MGMT"/>
    <property type="match status" value="1"/>
</dbReference>
<name>A0A370FBN4_9BURK</name>
<keyword evidence="9" id="KW-1185">Reference proteome</keyword>
<dbReference type="GO" id="GO:0003908">
    <property type="term" value="F:methylated-DNA-[protein]-cysteine S-methyltransferase activity"/>
    <property type="evidence" value="ECO:0007669"/>
    <property type="project" value="UniProtKB-EC"/>
</dbReference>
<evidence type="ECO:0000256" key="2">
    <source>
        <dbReference type="ARBA" id="ARBA00022603"/>
    </source>
</evidence>
<accession>A0A370FBN4</accession>
<dbReference type="AlphaFoldDB" id="A0A370FBN4"/>
<dbReference type="Proteomes" id="UP000255265">
    <property type="component" value="Unassembled WGS sequence"/>
</dbReference>
<keyword evidence="3 8" id="KW-0808">Transferase</keyword>
<dbReference type="RefSeq" id="WP_114804298.1">
    <property type="nucleotide sequence ID" value="NZ_QQAV01000011.1"/>
</dbReference>
<dbReference type="InterPro" id="IPR036388">
    <property type="entry name" value="WH-like_DNA-bd_sf"/>
</dbReference>
<dbReference type="EMBL" id="QQAV01000011">
    <property type="protein sequence ID" value="RDI20048.1"/>
    <property type="molecule type" value="Genomic_DNA"/>
</dbReference>
<feature type="domain" description="Methylated-DNA-[protein]-cysteine S-methyltransferase DNA binding" evidence="7">
    <location>
        <begin position="89"/>
        <end position="170"/>
    </location>
</feature>
<dbReference type="NCBIfam" id="TIGR00589">
    <property type="entry name" value="ogt"/>
    <property type="match status" value="1"/>
</dbReference>
<dbReference type="InterPro" id="IPR001497">
    <property type="entry name" value="MethylDNA_cys_MeTrfase_AS"/>
</dbReference>
<evidence type="ECO:0000256" key="6">
    <source>
        <dbReference type="ARBA" id="ARBA00049348"/>
    </source>
</evidence>
<evidence type="ECO:0000256" key="5">
    <source>
        <dbReference type="ARBA" id="ARBA00023204"/>
    </source>
</evidence>
<keyword evidence="4" id="KW-0227">DNA damage</keyword>
<dbReference type="CDD" id="cd06445">
    <property type="entry name" value="ATase"/>
    <property type="match status" value="1"/>
</dbReference>
<dbReference type="InterPro" id="IPR014048">
    <property type="entry name" value="MethylDNA_cys_MeTrfase_DNA-bd"/>
</dbReference>
<reference evidence="8 9" key="1">
    <citation type="submission" date="2018-07" db="EMBL/GenBank/DDBJ databases">
        <title>Genomic Encyclopedia of Type Strains, Phase IV (KMG-IV): sequencing the most valuable type-strain genomes for metagenomic binning, comparative biology and taxonomic classification.</title>
        <authorList>
            <person name="Goeker M."/>
        </authorList>
    </citation>
    <scope>NUCLEOTIDE SEQUENCE [LARGE SCALE GENOMIC DNA]</scope>
    <source>
        <strain evidence="8 9">DSM 21352</strain>
    </source>
</reference>
<dbReference type="InterPro" id="IPR036217">
    <property type="entry name" value="MethylDNA_cys_MeTrfase_DNAb"/>
</dbReference>
<evidence type="ECO:0000259" key="7">
    <source>
        <dbReference type="Pfam" id="PF01035"/>
    </source>
</evidence>
<dbReference type="InterPro" id="IPR036631">
    <property type="entry name" value="MGMT_N_sf"/>
</dbReference>
<evidence type="ECO:0000256" key="1">
    <source>
        <dbReference type="ARBA" id="ARBA00001286"/>
    </source>
</evidence>
<dbReference type="OrthoDB" id="9802228at2"/>
<organism evidence="8 9">
    <name type="scientific">Pseudacidovorax intermedius</name>
    <dbReference type="NCBI Taxonomy" id="433924"/>
    <lineage>
        <taxon>Bacteria</taxon>
        <taxon>Pseudomonadati</taxon>
        <taxon>Pseudomonadota</taxon>
        <taxon>Betaproteobacteria</taxon>
        <taxon>Burkholderiales</taxon>
        <taxon>Comamonadaceae</taxon>
        <taxon>Pseudacidovorax</taxon>
    </lineage>
</organism>